<keyword evidence="2" id="KW-1015">Disulfide bond</keyword>
<reference evidence="5 6" key="1">
    <citation type="submission" date="2021-06" db="EMBL/GenBank/DDBJ databases">
        <authorList>
            <person name="Palmer J.M."/>
        </authorList>
    </citation>
    <scope>NUCLEOTIDE SEQUENCE [LARGE SCALE GENOMIC DNA]</scope>
    <source>
        <strain evidence="6">if_2019</strain>
        <tissue evidence="5">Muscle</tissue>
    </source>
</reference>
<dbReference type="InterPro" id="IPR007110">
    <property type="entry name" value="Ig-like_dom"/>
</dbReference>
<proteinExistence type="predicted"/>
<dbReference type="InterPro" id="IPR036179">
    <property type="entry name" value="Ig-like_dom_sf"/>
</dbReference>
<dbReference type="InterPro" id="IPR013783">
    <property type="entry name" value="Ig-like_fold"/>
</dbReference>
<evidence type="ECO:0000313" key="6">
    <source>
        <dbReference type="Proteomes" id="UP001482620"/>
    </source>
</evidence>
<evidence type="ECO:0000259" key="4">
    <source>
        <dbReference type="PROSITE" id="PS50835"/>
    </source>
</evidence>
<organism evidence="5 6">
    <name type="scientific">Ilyodon furcidens</name>
    <name type="common">goldbreast splitfin</name>
    <dbReference type="NCBI Taxonomy" id="33524"/>
    <lineage>
        <taxon>Eukaryota</taxon>
        <taxon>Metazoa</taxon>
        <taxon>Chordata</taxon>
        <taxon>Craniata</taxon>
        <taxon>Vertebrata</taxon>
        <taxon>Euteleostomi</taxon>
        <taxon>Actinopterygii</taxon>
        <taxon>Neopterygii</taxon>
        <taxon>Teleostei</taxon>
        <taxon>Neoteleostei</taxon>
        <taxon>Acanthomorphata</taxon>
        <taxon>Ovalentaria</taxon>
        <taxon>Atherinomorphae</taxon>
        <taxon>Cyprinodontiformes</taxon>
        <taxon>Goodeidae</taxon>
        <taxon>Ilyodon</taxon>
    </lineage>
</organism>
<dbReference type="SUPFAM" id="SSF48726">
    <property type="entry name" value="Immunoglobulin"/>
    <property type="match status" value="1"/>
</dbReference>
<sequence>PNFTLTLEASMRPQKTGEPIELSCDVTNVSQLPPGGRLGVSWEHISLPDEGTNAHSSKLIGSLDGYGNLLSDSAYKDRLDSGVLGLSRVSPNTFKLRFLRTQKIDMGQYGCTVSAWTVSSQGDVVKAAEYKSSPLTVRWDTKSKQASECHLASTLMNQICLGAQTAKARLFFCLTYWPQIESGAHLDSKTKK</sequence>
<comment type="caution">
    <text evidence="5">The sequence shown here is derived from an EMBL/GenBank/DDBJ whole genome shotgun (WGS) entry which is preliminary data.</text>
</comment>
<feature type="domain" description="Ig-like" evidence="4">
    <location>
        <begin position="1"/>
        <end position="125"/>
    </location>
</feature>
<dbReference type="Proteomes" id="UP001482620">
    <property type="component" value="Unassembled WGS sequence"/>
</dbReference>
<dbReference type="InterPro" id="IPR051102">
    <property type="entry name" value="IgSF_V-set/TM_domain"/>
</dbReference>
<evidence type="ECO:0000256" key="2">
    <source>
        <dbReference type="ARBA" id="ARBA00023157"/>
    </source>
</evidence>
<accession>A0ABV0U8J8</accession>
<evidence type="ECO:0000313" key="5">
    <source>
        <dbReference type="EMBL" id="MEQ2240448.1"/>
    </source>
</evidence>
<name>A0ABV0U8J8_9TELE</name>
<dbReference type="PANTHER" id="PTHR12207">
    <property type="entry name" value="V-SET AND TRANSMEMBRANE DOMAIN-CONTAINING PROTEIN"/>
    <property type="match status" value="1"/>
</dbReference>
<dbReference type="PANTHER" id="PTHR12207:SF3">
    <property type="entry name" value="PROSTAGLANDIN F2 RECEPTOR NEGATIVE REGULATOR"/>
    <property type="match status" value="1"/>
</dbReference>
<keyword evidence="3" id="KW-0393">Immunoglobulin domain</keyword>
<dbReference type="Gene3D" id="2.60.40.10">
    <property type="entry name" value="Immunoglobulins"/>
    <property type="match status" value="1"/>
</dbReference>
<keyword evidence="1" id="KW-0732">Signal</keyword>
<evidence type="ECO:0000256" key="3">
    <source>
        <dbReference type="ARBA" id="ARBA00023319"/>
    </source>
</evidence>
<gene>
    <name evidence="5" type="ORF">ILYODFUR_015037</name>
</gene>
<protein>
    <recommendedName>
        <fullName evidence="4">Ig-like domain-containing protein</fullName>
    </recommendedName>
</protein>
<feature type="non-terminal residue" evidence="5">
    <location>
        <position position="1"/>
    </location>
</feature>
<dbReference type="PROSITE" id="PS50835">
    <property type="entry name" value="IG_LIKE"/>
    <property type="match status" value="1"/>
</dbReference>
<evidence type="ECO:0000256" key="1">
    <source>
        <dbReference type="ARBA" id="ARBA00022729"/>
    </source>
</evidence>
<keyword evidence="6" id="KW-1185">Reference proteome</keyword>
<dbReference type="EMBL" id="JAHRIQ010059226">
    <property type="protein sequence ID" value="MEQ2240448.1"/>
    <property type="molecule type" value="Genomic_DNA"/>
</dbReference>